<accession>A0A7W8IJS7</accession>
<reference evidence="2" key="1">
    <citation type="submission" date="2020-08" db="EMBL/GenBank/DDBJ databases">
        <title>Genomic Encyclopedia of Type Strains, Phase IV (KMG-V): Genome sequencing to study the core and pangenomes of soil and plant-associated prokaryotes.</title>
        <authorList>
            <person name="Whitman W."/>
        </authorList>
    </citation>
    <scope>NUCLEOTIDE SEQUENCE [LARGE SCALE GENOMIC DNA]</scope>
    <source>
        <strain evidence="2">M8UP27</strain>
    </source>
</reference>
<proteinExistence type="predicted"/>
<keyword evidence="3" id="KW-1185">Reference proteome</keyword>
<dbReference type="AlphaFoldDB" id="A0A7W8IJS7"/>
<dbReference type="EMBL" id="JACHDY010000004">
    <property type="protein sequence ID" value="MBB5318455.1"/>
    <property type="molecule type" value="Genomic_DNA"/>
</dbReference>
<name>A0A7W8IJS7_9BACT</name>
<feature type="region of interest" description="Disordered" evidence="1">
    <location>
        <begin position="51"/>
        <end position="70"/>
    </location>
</feature>
<dbReference type="Pfam" id="PF13826">
    <property type="entry name" value="Monooxy_af470-like"/>
    <property type="match status" value="1"/>
</dbReference>
<evidence type="ECO:0000256" key="1">
    <source>
        <dbReference type="SAM" id="MobiDB-lite"/>
    </source>
</evidence>
<evidence type="ECO:0000313" key="3">
    <source>
        <dbReference type="Proteomes" id="UP000568106"/>
    </source>
</evidence>
<evidence type="ECO:0000313" key="2">
    <source>
        <dbReference type="EMBL" id="MBB5318455.1"/>
    </source>
</evidence>
<dbReference type="Proteomes" id="UP000568106">
    <property type="component" value="Unassembled WGS sequence"/>
</dbReference>
<sequence>MPTIHAGRYSTRIEGPFVIFLIGFRINRPLAFNKWIPVAKAMGPMLQELYTNPISASSPPRPPSTGPASR</sequence>
<protein>
    <submittedName>
        <fullName evidence="2">Uncharacterized protein</fullName>
    </submittedName>
</protein>
<comment type="caution">
    <text evidence="2">The sequence shown here is derived from an EMBL/GenBank/DDBJ whole genome shotgun (WGS) entry which is preliminary data.</text>
</comment>
<gene>
    <name evidence="2" type="ORF">HDF09_003152</name>
</gene>
<organism evidence="2 3">
    <name type="scientific">Tunturiibacter empetritectus</name>
    <dbReference type="NCBI Taxonomy" id="3069691"/>
    <lineage>
        <taxon>Bacteria</taxon>
        <taxon>Pseudomonadati</taxon>
        <taxon>Acidobacteriota</taxon>
        <taxon>Terriglobia</taxon>
        <taxon>Terriglobales</taxon>
        <taxon>Acidobacteriaceae</taxon>
        <taxon>Tunturiibacter</taxon>
    </lineage>
</organism>
<feature type="compositionally biased region" description="Pro residues" evidence="1">
    <location>
        <begin position="59"/>
        <end position="70"/>
    </location>
</feature>
<dbReference type="InterPro" id="IPR025444">
    <property type="entry name" value="Monooxy_af470"/>
</dbReference>